<dbReference type="EMBL" id="PHHC01000078">
    <property type="protein sequence ID" value="PPE04180.1"/>
    <property type="molecule type" value="Genomic_DNA"/>
</dbReference>
<dbReference type="PANTHER" id="PTHR30007:SF0">
    <property type="entry name" value="TRANSPOSASE"/>
    <property type="match status" value="1"/>
</dbReference>
<organism evidence="2 3">
    <name type="scientific">Holospora curviuscula</name>
    <dbReference type="NCBI Taxonomy" id="1082868"/>
    <lineage>
        <taxon>Bacteria</taxon>
        <taxon>Pseudomonadati</taxon>
        <taxon>Pseudomonadota</taxon>
        <taxon>Alphaproteobacteria</taxon>
        <taxon>Holosporales</taxon>
        <taxon>Holosporaceae</taxon>
        <taxon>Holospora</taxon>
    </lineage>
</organism>
<reference evidence="2 3" key="1">
    <citation type="submission" date="2017-11" db="EMBL/GenBank/DDBJ databases">
        <title>Comparative genomic analysis of Holospora spp., intranuclear symbionts of paramecia.</title>
        <authorList>
            <person name="Garushyants S.K."/>
            <person name="Beliavskaya A."/>
            <person name="Malko D.B."/>
            <person name="Logacheva M.D."/>
            <person name="Rautian M.S."/>
            <person name="Gelfand M.S."/>
        </authorList>
    </citation>
    <scope>NUCLEOTIDE SEQUENCE [LARGE SCALE GENOMIC DNA]</scope>
    <source>
        <strain evidence="3">02AZ16</strain>
    </source>
</reference>
<accession>A0A2S5RA56</accession>
<evidence type="ECO:0000313" key="3">
    <source>
        <dbReference type="Proteomes" id="UP000239425"/>
    </source>
</evidence>
<evidence type="ECO:0000313" key="2">
    <source>
        <dbReference type="EMBL" id="PPE04180.1"/>
    </source>
</evidence>
<dbReference type="GO" id="GO:0003677">
    <property type="term" value="F:DNA binding"/>
    <property type="evidence" value="ECO:0007669"/>
    <property type="project" value="InterPro"/>
</dbReference>
<dbReference type="PANTHER" id="PTHR30007">
    <property type="entry name" value="PHP DOMAIN PROTEIN"/>
    <property type="match status" value="1"/>
</dbReference>
<dbReference type="AlphaFoldDB" id="A0A2S5RA56"/>
<name>A0A2S5RA56_9PROT</name>
<keyword evidence="3" id="KW-1185">Reference proteome</keyword>
<dbReference type="GO" id="GO:0004803">
    <property type="term" value="F:transposase activity"/>
    <property type="evidence" value="ECO:0007669"/>
    <property type="project" value="InterPro"/>
</dbReference>
<sequence>MTVEKKIKGRKRHIITDTNGLVLGCYVGAGSENDRDGVKLALRNMVWKYSEVRKMWADMGYEGKELKMSIDEEFKIDLEIIKRPRSGCWVRKDTPVELLPRIEGGFKVQRRRWVVERTFGWLGRNRRLSKEYDLLCSSTENNIYMSLNRLLLRRFFPPN</sequence>
<dbReference type="GO" id="GO:0006313">
    <property type="term" value="P:DNA transposition"/>
    <property type="evidence" value="ECO:0007669"/>
    <property type="project" value="InterPro"/>
</dbReference>
<proteinExistence type="predicted"/>
<gene>
    <name evidence="2" type="ORF">HCUR_00371</name>
</gene>
<feature type="domain" description="Transposase IS4-like" evidence="1">
    <location>
        <begin position="4"/>
        <end position="127"/>
    </location>
</feature>
<dbReference type="Pfam" id="PF01609">
    <property type="entry name" value="DDE_Tnp_1"/>
    <property type="match status" value="1"/>
</dbReference>
<comment type="caution">
    <text evidence="2">The sequence shown here is derived from an EMBL/GenBank/DDBJ whole genome shotgun (WGS) entry which is preliminary data.</text>
</comment>
<dbReference type="InterPro" id="IPR002559">
    <property type="entry name" value="Transposase_11"/>
</dbReference>
<evidence type="ECO:0000259" key="1">
    <source>
        <dbReference type="Pfam" id="PF01609"/>
    </source>
</evidence>
<protein>
    <submittedName>
        <fullName evidence="2">Transposase DDE domain protein</fullName>
    </submittedName>
</protein>
<dbReference type="Proteomes" id="UP000239425">
    <property type="component" value="Unassembled WGS sequence"/>
</dbReference>